<name>A0ACB9FUD0_9ASTR</name>
<accession>A0ACB9FUD0</accession>
<reference evidence="2" key="1">
    <citation type="journal article" date="2022" name="Mol. Ecol. Resour.">
        <title>The genomes of chicory, endive, great burdock and yacon provide insights into Asteraceae palaeo-polyploidization history and plant inulin production.</title>
        <authorList>
            <person name="Fan W."/>
            <person name="Wang S."/>
            <person name="Wang H."/>
            <person name="Wang A."/>
            <person name="Jiang F."/>
            <person name="Liu H."/>
            <person name="Zhao H."/>
            <person name="Xu D."/>
            <person name="Zhang Y."/>
        </authorList>
    </citation>
    <scope>NUCLEOTIDE SEQUENCE [LARGE SCALE GENOMIC DNA]</scope>
    <source>
        <strain evidence="2">cv. Yunnan</strain>
    </source>
</reference>
<protein>
    <submittedName>
        <fullName evidence="1">Uncharacterized protein</fullName>
    </submittedName>
</protein>
<sequence length="125" mass="13985">MFTIQSWDLSLDLGSRSHHPKTKQPYESKLPPSKDYALSNKPPPTTEQEHALHTSSASRRKYIGTSQLLIVLENPSPGKTRICLLAAAIHDIIGEMFWVNQPERRDEYSTVIVAVAVAEEASKMV</sequence>
<keyword evidence="2" id="KW-1185">Reference proteome</keyword>
<reference evidence="1 2" key="2">
    <citation type="journal article" date="2022" name="Mol. Ecol. Resour.">
        <title>The genomes of chicory, endive, great burdock and yacon provide insights into Asteraceae paleo-polyploidization history and plant inulin production.</title>
        <authorList>
            <person name="Fan W."/>
            <person name="Wang S."/>
            <person name="Wang H."/>
            <person name="Wang A."/>
            <person name="Jiang F."/>
            <person name="Liu H."/>
            <person name="Zhao H."/>
            <person name="Xu D."/>
            <person name="Zhang Y."/>
        </authorList>
    </citation>
    <scope>NUCLEOTIDE SEQUENCE [LARGE SCALE GENOMIC DNA]</scope>
    <source>
        <strain evidence="2">cv. Yunnan</strain>
        <tissue evidence="1">Leaves</tissue>
    </source>
</reference>
<gene>
    <name evidence="1" type="ORF">L1987_49304</name>
</gene>
<dbReference type="EMBL" id="CM042033">
    <property type="protein sequence ID" value="KAI3774742.1"/>
    <property type="molecule type" value="Genomic_DNA"/>
</dbReference>
<comment type="caution">
    <text evidence="1">The sequence shown here is derived from an EMBL/GenBank/DDBJ whole genome shotgun (WGS) entry which is preliminary data.</text>
</comment>
<organism evidence="1 2">
    <name type="scientific">Smallanthus sonchifolius</name>
    <dbReference type="NCBI Taxonomy" id="185202"/>
    <lineage>
        <taxon>Eukaryota</taxon>
        <taxon>Viridiplantae</taxon>
        <taxon>Streptophyta</taxon>
        <taxon>Embryophyta</taxon>
        <taxon>Tracheophyta</taxon>
        <taxon>Spermatophyta</taxon>
        <taxon>Magnoliopsida</taxon>
        <taxon>eudicotyledons</taxon>
        <taxon>Gunneridae</taxon>
        <taxon>Pentapetalae</taxon>
        <taxon>asterids</taxon>
        <taxon>campanulids</taxon>
        <taxon>Asterales</taxon>
        <taxon>Asteraceae</taxon>
        <taxon>Asteroideae</taxon>
        <taxon>Heliantheae alliance</taxon>
        <taxon>Millerieae</taxon>
        <taxon>Smallanthus</taxon>
    </lineage>
</organism>
<evidence type="ECO:0000313" key="2">
    <source>
        <dbReference type="Proteomes" id="UP001056120"/>
    </source>
</evidence>
<evidence type="ECO:0000313" key="1">
    <source>
        <dbReference type="EMBL" id="KAI3774742.1"/>
    </source>
</evidence>
<proteinExistence type="predicted"/>
<dbReference type="Proteomes" id="UP001056120">
    <property type="component" value="Linkage Group LG16"/>
</dbReference>